<evidence type="ECO:0000313" key="1">
    <source>
        <dbReference type="EMBL" id="EJK61385.1"/>
    </source>
</evidence>
<dbReference type="Proteomes" id="UP000266841">
    <property type="component" value="Unassembled WGS sequence"/>
</dbReference>
<sequence>MVVDVAVRRLWIAVDGYRCRAGQGMAFAWRIAPRPELKAVGWPTYGRFCTCLEAILGCIVGGRPGVASLSVLDRRRRIPPPGRSRDGSCLEDRAPARAQGRRFDVHPADPAKCDIRCFWSDGGGRGKEVYCNISKNYYMYGNG</sequence>
<protein>
    <submittedName>
        <fullName evidence="1">Uncharacterized protein</fullName>
    </submittedName>
</protein>
<name>K0S7X8_THAOC</name>
<evidence type="ECO:0000313" key="2">
    <source>
        <dbReference type="Proteomes" id="UP000266841"/>
    </source>
</evidence>
<gene>
    <name evidence="1" type="ORF">THAOC_18138</name>
</gene>
<dbReference type="AlphaFoldDB" id="K0S7X8"/>
<comment type="caution">
    <text evidence="1">The sequence shown here is derived from an EMBL/GenBank/DDBJ whole genome shotgun (WGS) entry which is preliminary data.</text>
</comment>
<keyword evidence="2" id="KW-1185">Reference proteome</keyword>
<accession>K0S7X8</accession>
<dbReference type="EMBL" id="AGNL01020073">
    <property type="protein sequence ID" value="EJK61385.1"/>
    <property type="molecule type" value="Genomic_DNA"/>
</dbReference>
<proteinExistence type="predicted"/>
<reference evidence="1 2" key="1">
    <citation type="journal article" date="2012" name="Genome Biol.">
        <title>Genome and low-iron response of an oceanic diatom adapted to chronic iron limitation.</title>
        <authorList>
            <person name="Lommer M."/>
            <person name="Specht M."/>
            <person name="Roy A.S."/>
            <person name="Kraemer L."/>
            <person name="Andreson R."/>
            <person name="Gutowska M.A."/>
            <person name="Wolf J."/>
            <person name="Bergner S.V."/>
            <person name="Schilhabel M.B."/>
            <person name="Klostermeier U.C."/>
            <person name="Beiko R.G."/>
            <person name="Rosenstiel P."/>
            <person name="Hippler M."/>
            <person name="Laroche J."/>
        </authorList>
    </citation>
    <scope>NUCLEOTIDE SEQUENCE [LARGE SCALE GENOMIC DNA]</scope>
    <source>
        <strain evidence="1 2">CCMP1005</strain>
    </source>
</reference>
<organism evidence="1 2">
    <name type="scientific">Thalassiosira oceanica</name>
    <name type="common">Marine diatom</name>
    <dbReference type="NCBI Taxonomy" id="159749"/>
    <lineage>
        <taxon>Eukaryota</taxon>
        <taxon>Sar</taxon>
        <taxon>Stramenopiles</taxon>
        <taxon>Ochrophyta</taxon>
        <taxon>Bacillariophyta</taxon>
        <taxon>Coscinodiscophyceae</taxon>
        <taxon>Thalassiosirophycidae</taxon>
        <taxon>Thalassiosirales</taxon>
        <taxon>Thalassiosiraceae</taxon>
        <taxon>Thalassiosira</taxon>
    </lineage>
</organism>